<dbReference type="RefSeq" id="WP_189110220.1">
    <property type="nucleotide sequence ID" value="NZ_BMMV01000020.1"/>
</dbReference>
<accession>A0ABQ2EL35</accession>
<protein>
    <recommendedName>
        <fullName evidence="3">DUF4034 domain-containing protein</fullName>
    </recommendedName>
</protein>
<sequence>MARVLPFVLFAFGIWFWLKARRSVSSLVGTEAELGLLPRDRQNTELAGPDAALEHALTEARAGRWEPAAELLARTGRDRDWERRSLYARALGEAAARDDSWLRAWRATRSGGSPDADAELVQASATVSRAWLLRGSPYARHTTPEQADSFHELLPGARADTARAAALGPEDPTPYIIEIRTALGVGYGPEQMRELWAEITARTPHPTSAPLYGAHEAAIQYWSERWHGSAELAGEFAAQATADAPLGTLMTAFPLIAWFDHHDATAAPRDYAAPGLTALVDAALADTEAAPPDHPRLPEVHHLLAYFLTRQSRHEEALEAFRRIDGYVNALPWRTRRDPAAFFATTRATAVRGTEARARISKGV</sequence>
<dbReference type="EMBL" id="BMMV01000020">
    <property type="protein sequence ID" value="GGK15706.1"/>
    <property type="molecule type" value="Genomic_DNA"/>
</dbReference>
<gene>
    <name evidence="1" type="ORF">GCM10011583_54500</name>
</gene>
<name>A0ABQ2EL35_9ACTN</name>
<reference evidence="2" key="1">
    <citation type="journal article" date="2019" name="Int. J. Syst. Evol. Microbiol.">
        <title>The Global Catalogue of Microorganisms (GCM) 10K type strain sequencing project: providing services to taxonomists for standard genome sequencing and annotation.</title>
        <authorList>
            <consortium name="The Broad Institute Genomics Platform"/>
            <consortium name="The Broad Institute Genome Sequencing Center for Infectious Disease"/>
            <person name="Wu L."/>
            <person name="Ma J."/>
        </authorList>
    </citation>
    <scope>NUCLEOTIDE SEQUENCE [LARGE SCALE GENOMIC DNA]</scope>
    <source>
        <strain evidence="2">CGMCC 4.7275</strain>
    </source>
</reference>
<organism evidence="1 2">
    <name type="scientific">Streptomyces camponoticapitis</name>
    <dbReference type="NCBI Taxonomy" id="1616125"/>
    <lineage>
        <taxon>Bacteria</taxon>
        <taxon>Bacillati</taxon>
        <taxon>Actinomycetota</taxon>
        <taxon>Actinomycetes</taxon>
        <taxon>Kitasatosporales</taxon>
        <taxon>Streptomycetaceae</taxon>
        <taxon>Streptomyces</taxon>
    </lineage>
</organism>
<evidence type="ECO:0008006" key="3">
    <source>
        <dbReference type="Google" id="ProtNLM"/>
    </source>
</evidence>
<keyword evidence="2" id="KW-1185">Reference proteome</keyword>
<dbReference type="Proteomes" id="UP000660265">
    <property type="component" value="Unassembled WGS sequence"/>
</dbReference>
<proteinExistence type="predicted"/>
<evidence type="ECO:0000313" key="1">
    <source>
        <dbReference type="EMBL" id="GGK15706.1"/>
    </source>
</evidence>
<evidence type="ECO:0000313" key="2">
    <source>
        <dbReference type="Proteomes" id="UP000660265"/>
    </source>
</evidence>
<comment type="caution">
    <text evidence="1">The sequence shown here is derived from an EMBL/GenBank/DDBJ whole genome shotgun (WGS) entry which is preliminary data.</text>
</comment>